<keyword evidence="5" id="KW-0946">Virion</keyword>
<dbReference type="InterPro" id="IPR012347">
    <property type="entry name" value="Ferritin-like"/>
</dbReference>
<evidence type="ECO:0000313" key="5">
    <source>
        <dbReference type="EMBL" id="MBM6617037.1"/>
    </source>
</evidence>
<dbReference type="PANTHER" id="PTHR39183">
    <property type="entry name" value="SPORE COAT PROTEIN F-LIKE PROTEIN YHCQ"/>
    <property type="match status" value="1"/>
</dbReference>
<proteinExistence type="inferred from homology"/>
<protein>
    <submittedName>
        <fullName evidence="5">Spore coat protein</fullName>
    </submittedName>
</protein>
<feature type="region of interest" description="Disordered" evidence="4">
    <location>
        <begin position="1"/>
        <end position="20"/>
    </location>
</feature>
<comment type="caution">
    <text evidence="5">The sequence shown here is derived from an EMBL/GenBank/DDBJ whole genome shotgun (WGS) entry which is preliminary data.</text>
</comment>
<sequence>MGNQQGQTAANTMKKSTNMSTSLNHGAHELLAVKEVIGGTISLIDSMVAFSPQIQDPELKATVNRQHQFITDQYNILVEAYSTGKDPSHPTSQYKMLEQNDITYGLKPGQPKKPAMTPNDLTDECISSILLNGIKANAGAHTNASLETTNPVVRRVLADSVPNMIEMAYELSLYQNKKGYYQVPQLATQDTNQMLNSYSTLTNTMLQ</sequence>
<evidence type="ECO:0000256" key="3">
    <source>
        <dbReference type="ARBA" id="ARBA00024344"/>
    </source>
</evidence>
<accession>A0ABS2DF05</accession>
<dbReference type="Gene3D" id="1.20.1260.10">
    <property type="match status" value="1"/>
</dbReference>
<keyword evidence="5" id="KW-0167">Capsid protein</keyword>
<dbReference type="PANTHER" id="PTHR39183:SF1">
    <property type="entry name" value="SPORE COAT PROTEIN F-LIKE PROTEIN YHCQ"/>
    <property type="match status" value="1"/>
</dbReference>
<comment type="similarity">
    <text evidence="3">Belongs to the CotF family.</text>
</comment>
<evidence type="ECO:0000256" key="1">
    <source>
        <dbReference type="ARBA" id="ARBA00022969"/>
    </source>
</evidence>
<keyword evidence="1" id="KW-0749">Sporulation</keyword>
<keyword evidence="6" id="KW-1185">Reference proteome</keyword>
<organism evidence="5 6">
    <name type="scientific">Bacillus suaedaesalsae</name>
    <dbReference type="NCBI Taxonomy" id="2810349"/>
    <lineage>
        <taxon>Bacteria</taxon>
        <taxon>Bacillati</taxon>
        <taxon>Bacillota</taxon>
        <taxon>Bacilli</taxon>
        <taxon>Bacillales</taxon>
        <taxon>Bacillaceae</taxon>
        <taxon>Bacillus</taxon>
    </lineage>
</organism>
<comment type="subcellular location">
    <subcellularLocation>
        <location evidence="2">Spore coat</location>
    </subcellularLocation>
</comment>
<dbReference type="InterPro" id="IPR012851">
    <property type="entry name" value="Spore_coat_CotF-like"/>
</dbReference>
<evidence type="ECO:0000313" key="6">
    <source>
        <dbReference type="Proteomes" id="UP001518925"/>
    </source>
</evidence>
<name>A0ABS2DF05_9BACI</name>
<evidence type="ECO:0000256" key="4">
    <source>
        <dbReference type="SAM" id="MobiDB-lite"/>
    </source>
</evidence>
<dbReference type="Pfam" id="PF07875">
    <property type="entry name" value="Coat_F"/>
    <property type="match status" value="1"/>
</dbReference>
<evidence type="ECO:0000256" key="2">
    <source>
        <dbReference type="ARBA" id="ARBA00024325"/>
    </source>
</evidence>
<reference evidence="5 6" key="1">
    <citation type="submission" date="2021-02" db="EMBL/GenBank/DDBJ databases">
        <title>Bacillus sp. RD4P76, an endophyte from a halophyte.</title>
        <authorList>
            <person name="Sun J.-Q."/>
        </authorList>
    </citation>
    <scope>NUCLEOTIDE SEQUENCE [LARGE SCALE GENOMIC DNA]</scope>
    <source>
        <strain evidence="5 6">RD4P76</strain>
    </source>
</reference>
<gene>
    <name evidence="5" type="ORF">JR050_05045</name>
</gene>
<dbReference type="EMBL" id="JAFELM010000018">
    <property type="protein sequence ID" value="MBM6617037.1"/>
    <property type="molecule type" value="Genomic_DNA"/>
</dbReference>
<dbReference type="Proteomes" id="UP001518925">
    <property type="component" value="Unassembled WGS sequence"/>
</dbReference>